<accession>A0A814LLJ6</accession>
<dbReference type="Proteomes" id="UP000663879">
    <property type="component" value="Unassembled WGS sequence"/>
</dbReference>
<organism evidence="1 2">
    <name type="scientific">Brachionus calyciflorus</name>
    <dbReference type="NCBI Taxonomy" id="104777"/>
    <lineage>
        <taxon>Eukaryota</taxon>
        <taxon>Metazoa</taxon>
        <taxon>Spiralia</taxon>
        <taxon>Gnathifera</taxon>
        <taxon>Rotifera</taxon>
        <taxon>Eurotatoria</taxon>
        <taxon>Monogononta</taxon>
        <taxon>Pseudotrocha</taxon>
        <taxon>Ploima</taxon>
        <taxon>Brachionidae</taxon>
        <taxon>Brachionus</taxon>
    </lineage>
</organism>
<protein>
    <submittedName>
        <fullName evidence="1">Uncharacterized protein</fullName>
    </submittedName>
</protein>
<gene>
    <name evidence="1" type="ORF">OXX778_LOCUS19454</name>
</gene>
<name>A0A814LLJ6_9BILA</name>
<proteinExistence type="predicted"/>
<feature type="non-terminal residue" evidence="1">
    <location>
        <position position="1"/>
    </location>
</feature>
<sequence>AIKRLANCFYLCIYKLLKINLNTSSFNDLNNLSEKYGLFAFQHRALERMLTFSYKIINFANSPPLLKEELVKNETRNLKYDLRNKDQIIECGSKTSSGERTFKYIFSRLSNKFDNLET</sequence>
<dbReference type="EMBL" id="CAJNOC010005894">
    <property type="protein sequence ID" value="CAF1064919.1"/>
    <property type="molecule type" value="Genomic_DNA"/>
</dbReference>
<evidence type="ECO:0000313" key="1">
    <source>
        <dbReference type="EMBL" id="CAF1064919.1"/>
    </source>
</evidence>
<evidence type="ECO:0000313" key="2">
    <source>
        <dbReference type="Proteomes" id="UP000663879"/>
    </source>
</evidence>
<dbReference type="AlphaFoldDB" id="A0A814LLJ6"/>
<reference evidence="1" key="1">
    <citation type="submission" date="2021-02" db="EMBL/GenBank/DDBJ databases">
        <authorList>
            <person name="Nowell W R."/>
        </authorList>
    </citation>
    <scope>NUCLEOTIDE SEQUENCE</scope>
    <source>
        <strain evidence="1">Ploen Becks lab</strain>
    </source>
</reference>
<keyword evidence="2" id="KW-1185">Reference proteome</keyword>
<dbReference type="OrthoDB" id="10125756at2759"/>
<comment type="caution">
    <text evidence="1">The sequence shown here is derived from an EMBL/GenBank/DDBJ whole genome shotgun (WGS) entry which is preliminary data.</text>
</comment>